<feature type="non-terminal residue" evidence="1">
    <location>
        <position position="82"/>
    </location>
</feature>
<comment type="caution">
    <text evidence="1">The sequence shown here is derived from an EMBL/GenBank/DDBJ whole genome shotgun (WGS) entry which is preliminary data.</text>
</comment>
<accession>A0A0F9JS67</accession>
<dbReference type="EMBL" id="LAZR01017103">
    <property type="protein sequence ID" value="KKM01778.1"/>
    <property type="molecule type" value="Genomic_DNA"/>
</dbReference>
<gene>
    <name evidence="1" type="ORF">LCGC14_1790970</name>
</gene>
<proteinExistence type="predicted"/>
<evidence type="ECO:0000313" key="1">
    <source>
        <dbReference type="EMBL" id="KKM01778.1"/>
    </source>
</evidence>
<sequence length="82" mass="9412">MTNCRPLLNNYKVHSFDFTKETYFGIAYETLCGKMGLFGDDGDDEDQQQSATANLPDVPEWDERDKLTKEKEVLGFYLSSHP</sequence>
<organism evidence="1">
    <name type="scientific">marine sediment metagenome</name>
    <dbReference type="NCBI Taxonomy" id="412755"/>
    <lineage>
        <taxon>unclassified sequences</taxon>
        <taxon>metagenomes</taxon>
        <taxon>ecological metagenomes</taxon>
    </lineage>
</organism>
<dbReference type="AlphaFoldDB" id="A0A0F9JS67"/>
<reference evidence="1" key="1">
    <citation type="journal article" date="2015" name="Nature">
        <title>Complex archaea that bridge the gap between prokaryotes and eukaryotes.</title>
        <authorList>
            <person name="Spang A."/>
            <person name="Saw J.H."/>
            <person name="Jorgensen S.L."/>
            <person name="Zaremba-Niedzwiedzka K."/>
            <person name="Martijn J."/>
            <person name="Lind A.E."/>
            <person name="van Eijk R."/>
            <person name="Schleper C."/>
            <person name="Guy L."/>
            <person name="Ettema T.J."/>
        </authorList>
    </citation>
    <scope>NUCLEOTIDE SEQUENCE</scope>
</reference>
<protein>
    <submittedName>
        <fullName evidence="1">Uncharacterized protein</fullName>
    </submittedName>
</protein>
<name>A0A0F9JS67_9ZZZZ</name>